<evidence type="ECO:0000313" key="1">
    <source>
        <dbReference type="EMBL" id="MEM5342094.1"/>
    </source>
</evidence>
<evidence type="ECO:0008006" key="3">
    <source>
        <dbReference type="Google" id="ProtNLM"/>
    </source>
</evidence>
<sequence length="81" mass="9035">MEQYLSKNRMNRGLQKALKTVFNGLTRLTLSCHRRATATMRQLTTSVALAINLKKAFKSKILSGGNSSIPISGKHCCVRRK</sequence>
<gene>
    <name evidence="1" type="ORF">V4C56_21010</name>
</gene>
<protein>
    <recommendedName>
        <fullName evidence="3">Transposase DDE domain-containing protein</fullName>
    </recommendedName>
</protein>
<proteinExistence type="predicted"/>
<keyword evidence="2" id="KW-1185">Reference proteome</keyword>
<accession>A0ABU9R6B0</accession>
<organism evidence="1 2">
    <name type="scientific">Paraburkholderia azotifigens</name>
    <dbReference type="NCBI Taxonomy" id="2057004"/>
    <lineage>
        <taxon>Bacteria</taxon>
        <taxon>Pseudomonadati</taxon>
        <taxon>Pseudomonadota</taxon>
        <taxon>Betaproteobacteria</taxon>
        <taxon>Burkholderiales</taxon>
        <taxon>Burkholderiaceae</taxon>
        <taxon>Paraburkholderia</taxon>
    </lineage>
</organism>
<name>A0ABU9R6B0_9BURK</name>
<dbReference type="EMBL" id="JAZHGA010000014">
    <property type="protein sequence ID" value="MEM5342094.1"/>
    <property type="molecule type" value="Genomic_DNA"/>
</dbReference>
<reference evidence="1 2" key="1">
    <citation type="submission" date="2024-01" db="EMBL/GenBank/DDBJ databases">
        <title>The diversity of rhizobia nodulating Mimosa spp. in eleven states of Brazil covering several biomes is determined by host plant, location, and edaphic factors.</title>
        <authorList>
            <person name="Rouws L."/>
            <person name="Barauna A."/>
            <person name="Beukes C."/>
            <person name="De Faria S.M."/>
            <person name="Gross E."/>
            <person name="Dos Reis Junior F.B."/>
            <person name="Simon M."/>
            <person name="Maluk M."/>
            <person name="Odee D.W."/>
            <person name="Kenicer G."/>
            <person name="Young J.P.W."/>
            <person name="Reis V.M."/>
            <person name="Zilli J."/>
            <person name="James E.K."/>
        </authorList>
    </citation>
    <scope>NUCLEOTIDE SEQUENCE [LARGE SCALE GENOMIC DNA]</scope>
    <source>
        <strain evidence="1 2">JPY530</strain>
    </source>
</reference>
<evidence type="ECO:0000313" key="2">
    <source>
        <dbReference type="Proteomes" id="UP001481677"/>
    </source>
</evidence>
<comment type="caution">
    <text evidence="1">The sequence shown here is derived from an EMBL/GenBank/DDBJ whole genome shotgun (WGS) entry which is preliminary data.</text>
</comment>
<dbReference type="Proteomes" id="UP001481677">
    <property type="component" value="Unassembled WGS sequence"/>
</dbReference>